<sequence length="145" mass="16079">MNKGATFPPSLPHTHHTGPGGVPYLFNVYTLGQTLAGLVVWATTYPRINGSTLLRSWAHMYPDPHESLHDEGPRLTPKDNRNAWRLRPPGIPAGLESCTSLLRRSVVLAVVVGVVAVSLYLSNITYLNFDPERLIFDTAVKYERS</sequence>
<proteinExistence type="predicted"/>
<evidence type="ECO:0000256" key="1">
    <source>
        <dbReference type="SAM" id="Phobius"/>
    </source>
</evidence>
<evidence type="ECO:0000313" key="3">
    <source>
        <dbReference type="Proteomes" id="UP000593567"/>
    </source>
</evidence>
<evidence type="ECO:0000313" key="2">
    <source>
        <dbReference type="EMBL" id="KAF6037314.1"/>
    </source>
</evidence>
<dbReference type="EMBL" id="VXIV02000590">
    <property type="protein sequence ID" value="KAF6037314.1"/>
    <property type="molecule type" value="Genomic_DNA"/>
</dbReference>
<name>A0A7J7KHF6_BUGNE</name>
<feature type="transmembrane region" description="Helical" evidence="1">
    <location>
        <begin position="106"/>
        <end position="127"/>
    </location>
</feature>
<dbReference type="Proteomes" id="UP000593567">
    <property type="component" value="Unassembled WGS sequence"/>
</dbReference>
<keyword evidence="1" id="KW-0472">Membrane</keyword>
<protein>
    <submittedName>
        <fullName evidence="2">Uncharacterized protein</fullName>
    </submittedName>
</protein>
<keyword evidence="1" id="KW-0812">Transmembrane</keyword>
<organism evidence="2 3">
    <name type="scientific">Bugula neritina</name>
    <name type="common">Brown bryozoan</name>
    <name type="synonym">Sertularia neritina</name>
    <dbReference type="NCBI Taxonomy" id="10212"/>
    <lineage>
        <taxon>Eukaryota</taxon>
        <taxon>Metazoa</taxon>
        <taxon>Spiralia</taxon>
        <taxon>Lophotrochozoa</taxon>
        <taxon>Bryozoa</taxon>
        <taxon>Gymnolaemata</taxon>
        <taxon>Cheilostomatida</taxon>
        <taxon>Flustrina</taxon>
        <taxon>Buguloidea</taxon>
        <taxon>Bugulidae</taxon>
        <taxon>Bugula</taxon>
    </lineage>
</organism>
<reference evidence="2" key="1">
    <citation type="submission" date="2020-06" db="EMBL/GenBank/DDBJ databases">
        <title>Draft genome of Bugula neritina, a colonial animal packing powerful symbionts and potential medicines.</title>
        <authorList>
            <person name="Rayko M."/>
        </authorList>
    </citation>
    <scope>NUCLEOTIDE SEQUENCE [LARGE SCALE GENOMIC DNA]</scope>
    <source>
        <strain evidence="2">Kwan_BN1</strain>
    </source>
</reference>
<comment type="caution">
    <text evidence="2">The sequence shown here is derived from an EMBL/GenBank/DDBJ whole genome shotgun (WGS) entry which is preliminary data.</text>
</comment>
<accession>A0A7J7KHF6</accession>
<keyword evidence="3" id="KW-1185">Reference proteome</keyword>
<gene>
    <name evidence="2" type="ORF">EB796_004394</name>
</gene>
<dbReference type="AlphaFoldDB" id="A0A7J7KHF6"/>
<keyword evidence="1" id="KW-1133">Transmembrane helix</keyword>